<evidence type="ECO:0000256" key="4">
    <source>
        <dbReference type="ARBA" id="ARBA00035178"/>
    </source>
</evidence>
<dbReference type="InterPro" id="IPR002677">
    <property type="entry name" value="Ribosomal_bL32"/>
</dbReference>
<keyword evidence="8" id="KW-1185">Reference proteome</keyword>
<accession>A0A431W989</accession>
<evidence type="ECO:0000313" key="8">
    <source>
        <dbReference type="Proteomes" id="UP000282060"/>
    </source>
</evidence>
<dbReference type="OrthoDB" id="9801927at2"/>
<dbReference type="GO" id="GO:0015934">
    <property type="term" value="C:large ribosomal subunit"/>
    <property type="evidence" value="ECO:0007669"/>
    <property type="project" value="InterPro"/>
</dbReference>
<evidence type="ECO:0000256" key="1">
    <source>
        <dbReference type="ARBA" id="ARBA00008560"/>
    </source>
</evidence>
<keyword evidence="2 5" id="KW-0689">Ribosomal protein</keyword>
<dbReference type="PANTHER" id="PTHR35534">
    <property type="entry name" value="50S RIBOSOMAL PROTEIN L32"/>
    <property type="match status" value="1"/>
</dbReference>
<dbReference type="GO" id="GO:0006412">
    <property type="term" value="P:translation"/>
    <property type="evidence" value="ECO:0007669"/>
    <property type="project" value="UniProtKB-UniRule"/>
</dbReference>
<dbReference type="AlphaFoldDB" id="A0A431W989"/>
<dbReference type="RefSeq" id="WP_012276873.1">
    <property type="nucleotide sequence ID" value="NZ_RXNV01000004.1"/>
</dbReference>
<evidence type="ECO:0000256" key="6">
    <source>
        <dbReference type="SAM" id="MobiDB-lite"/>
    </source>
</evidence>
<evidence type="ECO:0000313" key="7">
    <source>
        <dbReference type="EMBL" id="RTR32050.1"/>
    </source>
</evidence>
<evidence type="ECO:0000256" key="5">
    <source>
        <dbReference type="HAMAP-Rule" id="MF_00340"/>
    </source>
</evidence>
<dbReference type="EMBL" id="RXNV01000004">
    <property type="protein sequence ID" value="RTR32050.1"/>
    <property type="molecule type" value="Genomic_DNA"/>
</dbReference>
<dbReference type="HAMAP" id="MF_00340">
    <property type="entry name" value="Ribosomal_bL32"/>
    <property type="match status" value="1"/>
</dbReference>
<sequence>MAVQQNKKSRSKRGMRRSHDSLGTAQLSVDATSGELHRRHNVTADGFYRGQKVINK</sequence>
<feature type="compositionally biased region" description="Basic residues" evidence="6">
    <location>
        <begin position="7"/>
        <end position="16"/>
    </location>
</feature>
<dbReference type="PANTHER" id="PTHR35534:SF1">
    <property type="entry name" value="LARGE RIBOSOMAL SUBUNIT PROTEIN BL32"/>
    <property type="match status" value="1"/>
</dbReference>
<dbReference type="Pfam" id="PF01783">
    <property type="entry name" value="Ribosomal_L32p"/>
    <property type="match status" value="1"/>
</dbReference>
<dbReference type="SMR" id="A0A431W989"/>
<gene>
    <name evidence="5" type="primary">rpmF</name>
    <name evidence="7" type="ORF">EKG39_11490</name>
</gene>
<comment type="similarity">
    <text evidence="1 5">Belongs to the bacterial ribosomal protein bL32 family.</text>
</comment>
<dbReference type="InterPro" id="IPR044957">
    <property type="entry name" value="Ribosomal_bL32_bact"/>
</dbReference>
<proteinExistence type="inferred from homology"/>
<reference evidence="7 8" key="1">
    <citation type="submission" date="2018-12" db="EMBL/GenBank/DDBJ databases">
        <authorList>
            <person name="Yu L."/>
        </authorList>
    </citation>
    <scope>NUCLEOTIDE SEQUENCE [LARGE SCALE GENOMIC DNA]</scope>
    <source>
        <strain evidence="7 8">HAW-EB5</strain>
    </source>
</reference>
<evidence type="ECO:0000256" key="2">
    <source>
        <dbReference type="ARBA" id="ARBA00022980"/>
    </source>
</evidence>
<protein>
    <recommendedName>
        <fullName evidence="4 5">Large ribosomal subunit protein bL32</fullName>
    </recommendedName>
</protein>
<dbReference type="NCBIfam" id="TIGR01031">
    <property type="entry name" value="rpmF_bact"/>
    <property type="match status" value="1"/>
</dbReference>
<dbReference type="Proteomes" id="UP000282060">
    <property type="component" value="Unassembled WGS sequence"/>
</dbReference>
<dbReference type="SUPFAM" id="SSF57829">
    <property type="entry name" value="Zn-binding ribosomal proteins"/>
    <property type="match status" value="1"/>
</dbReference>
<feature type="region of interest" description="Disordered" evidence="6">
    <location>
        <begin position="1"/>
        <end position="40"/>
    </location>
</feature>
<comment type="caution">
    <text evidence="7">The sequence shown here is derived from an EMBL/GenBank/DDBJ whole genome shotgun (WGS) entry which is preliminary data.</text>
</comment>
<keyword evidence="3 5" id="KW-0687">Ribonucleoprotein</keyword>
<organism evidence="7 8">
    <name type="scientific">Shewanella atlantica</name>
    <dbReference type="NCBI Taxonomy" id="271099"/>
    <lineage>
        <taxon>Bacteria</taxon>
        <taxon>Pseudomonadati</taxon>
        <taxon>Pseudomonadota</taxon>
        <taxon>Gammaproteobacteria</taxon>
        <taxon>Alteromonadales</taxon>
        <taxon>Shewanellaceae</taxon>
        <taxon>Shewanella</taxon>
    </lineage>
</organism>
<feature type="compositionally biased region" description="Polar residues" evidence="6">
    <location>
        <begin position="21"/>
        <end position="31"/>
    </location>
</feature>
<dbReference type="GO" id="GO:0003735">
    <property type="term" value="F:structural constituent of ribosome"/>
    <property type="evidence" value="ECO:0007669"/>
    <property type="project" value="InterPro"/>
</dbReference>
<dbReference type="InterPro" id="IPR011332">
    <property type="entry name" value="Ribosomal_zn-bd"/>
</dbReference>
<evidence type="ECO:0000256" key="3">
    <source>
        <dbReference type="ARBA" id="ARBA00023274"/>
    </source>
</evidence>
<name>A0A431W989_9GAMM</name>